<feature type="binding site" evidence="6">
    <location>
        <position position="228"/>
    </location>
    <ligand>
        <name>L-ornithine</name>
        <dbReference type="ChEBI" id="CHEBI:46911"/>
    </ligand>
</feature>
<evidence type="ECO:0000313" key="10">
    <source>
        <dbReference type="Proteomes" id="UP001157733"/>
    </source>
</evidence>
<dbReference type="HAMAP" id="MF_01109">
    <property type="entry name" value="OTCase"/>
    <property type="match status" value="1"/>
</dbReference>
<dbReference type="Proteomes" id="UP001157733">
    <property type="component" value="Chromosome"/>
</dbReference>
<dbReference type="InterPro" id="IPR006130">
    <property type="entry name" value="Asp/Orn_carbamoylTrfase"/>
</dbReference>
<comment type="pathway">
    <text evidence="1">Amino-acid biosynthesis; L-arginine biosynthesis; L-arginine from L-ornithine and carbamoyl phosphate: step 1/3.</text>
</comment>
<dbReference type="InterPro" id="IPR006131">
    <property type="entry name" value="Asp_carbamoyltransf_Asp/Orn-bd"/>
</dbReference>
<keyword evidence="10" id="KW-1185">Reference proteome</keyword>
<dbReference type="PANTHER" id="PTHR45753">
    <property type="entry name" value="ORNITHINE CARBAMOYLTRANSFERASE, MITOCHONDRIAL"/>
    <property type="match status" value="1"/>
</dbReference>
<dbReference type="Pfam" id="PF00185">
    <property type="entry name" value="OTCace"/>
    <property type="match status" value="1"/>
</dbReference>
<accession>A0ABM9HB30</accession>
<evidence type="ECO:0000256" key="3">
    <source>
        <dbReference type="ARBA" id="ARBA00013007"/>
    </source>
</evidence>
<dbReference type="PRINTS" id="PR00100">
    <property type="entry name" value="AOTCASE"/>
</dbReference>
<feature type="domain" description="Aspartate/ornithine carbamoyltransferase carbamoyl-P binding" evidence="8">
    <location>
        <begin position="8"/>
        <end position="146"/>
    </location>
</feature>
<dbReference type="EC" id="2.1.3.3" evidence="3 6"/>
<feature type="binding site" evidence="6">
    <location>
        <position position="106"/>
    </location>
    <ligand>
        <name>carbamoyl phosphate</name>
        <dbReference type="ChEBI" id="CHEBI:58228"/>
    </ligand>
</feature>
<feature type="binding site" evidence="6">
    <location>
        <begin position="268"/>
        <end position="269"/>
    </location>
    <ligand>
        <name>carbamoyl phosphate</name>
        <dbReference type="ChEBI" id="CHEBI:58228"/>
    </ligand>
</feature>
<dbReference type="NCBIfam" id="TIGR00658">
    <property type="entry name" value="orni_carb_tr"/>
    <property type="match status" value="1"/>
</dbReference>
<dbReference type="NCBIfam" id="NF001986">
    <property type="entry name" value="PRK00779.1"/>
    <property type="match status" value="1"/>
</dbReference>
<keyword evidence="4 6" id="KW-0808">Transferase</keyword>
<dbReference type="PROSITE" id="PS00097">
    <property type="entry name" value="CARBAMOYLTRANSFERASE"/>
    <property type="match status" value="1"/>
</dbReference>
<evidence type="ECO:0000256" key="4">
    <source>
        <dbReference type="ARBA" id="ARBA00022679"/>
    </source>
</evidence>
<evidence type="ECO:0000259" key="8">
    <source>
        <dbReference type="Pfam" id="PF02729"/>
    </source>
</evidence>
<comment type="subcellular location">
    <subcellularLocation>
        <location evidence="6">Cytoplasm</location>
    </subcellularLocation>
</comment>
<comment type="catalytic activity">
    <reaction evidence="5 6">
        <text>carbamoyl phosphate + L-ornithine = L-citrulline + phosphate + H(+)</text>
        <dbReference type="Rhea" id="RHEA:19513"/>
        <dbReference type="ChEBI" id="CHEBI:15378"/>
        <dbReference type="ChEBI" id="CHEBI:43474"/>
        <dbReference type="ChEBI" id="CHEBI:46911"/>
        <dbReference type="ChEBI" id="CHEBI:57743"/>
        <dbReference type="ChEBI" id="CHEBI:58228"/>
        <dbReference type="EC" id="2.1.3.3"/>
    </reaction>
</comment>
<organism evidence="9 10">
    <name type="scientific">Nitrospina watsonii</name>
    <dbReference type="NCBI Taxonomy" id="1323948"/>
    <lineage>
        <taxon>Bacteria</taxon>
        <taxon>Pseudomonadati</taxon>
        <taxon>Nitrospinota/Tectimicrobiota group</taxon>
        <taxon>Nitrospinota</taxon>
        <taxon>Nitrospinia</taxon>
        <taxon>Nitrospinales</taxon>
        <taxon>Nitrospinaceae</taxon>
        <taxon>Nitrospina</taxon>
    </lineage>
</organism>
<feature type="binding site" evidence="6">
    <location>
        <begin position="232"/>
        <end position="233"/>
    </location>
    <ligand>
        <name>L-ornithine</name>
        <dbReference type="ChEBI" id="CHEBI:46911"/>
    </ligand>
</feature>
<dbReference type="InterPro" id="IPR036901">
    <property type="entry name" value="Asp/Orn_carbamoylTrfase_sf"/>
</dbReference>
<dbReference type="PRINTS" id="PR00102">
    <property type="entry name" value="OTCASE"/>
</dbReference>
<gene>
    <name evidence="9" type="primary">argF</name>
    <name evidence="9" type="ORF">NSPWAT_0468</name>
</gene>
<reference evidence="9 10" key="1">
    <citation type="submission" date="2022-09" db="EMBL/GenBank/DDBJ databases">
        <authorList>
            <person name="Kop L."/>
        </authorList>
    </citation>
    <scope>NUCLEOTIDE SEQUENCE [LARGE SCALE GENOMIC DNA]</scope>
    <source>
        <strain evidence="9 10">347</strain>
    </source>
</reference>
<dbReference type="RefSeq" id="WP_282010275.1">
    <property type="nucleotide sequence ID" value="NZ_OX336137.1"/>
</dbReference>
<dbReference type="InterPro" id="IPR024904">
    <property type="entry name" value="OTCase_ArgI"/>
</dbReference>
<evidence type="ECO:0000256" key="5">
    <source>
        <dbReference type="ARBA" id="ARBA00048772"/>
    </source>
</evidence>
<dbReference type="Pfam" id="PF02729">
    <property type="entry name" value="OTCace_N"/>
    <property type="match status" value="1"/>
</dbReference>
<evidence type="ECO:0000259" key="7">
    <source>
        <dbReference type="Pfam" id="PF00185"/>
    </source>
</evidence>
<sequence>MDISLPQKDFLALTDFTREQLTALLDLADDMKRAPAEYRTALTGKSLGMIFHKQSTRTRISFEVGMYQLGGAALFFSPSDMHLSRGESISDTGKVLSRYLDAIMIRTFAYEEIVELAQHATIPIINGLTDYNHPCQALADMMTLREHFGTLAGRKLTYIGDGNNMAVSLLFACIRMGMHISIASPPNYTITPKAMEWILDDAEKNNLEICLTDNIEEAASGADVVYTDVWASMGQEEERKTRLHDLADYTVDDMVMSFAKPDAVFMHCLPAHRGEEVSASVIDGPRSIVFDQAENRLHLQKAILYGLIQ</sequence>
<name>A0ABM9HB30_9BACT</name>
<dbReference type="InterPro" id="IPR002292">
    <property type="entry name" value="Orn/put_carbamltrans"/>
</dbReference>
<protein>
    <recommendedName>
        <fullName evidence="3 6">Ornithine carbamoyltransferase</fullName>
        <shortName evidence="6">OTCase</shortName>
        <ecNumber evidence="3 6">2.1.3.3</ecNumber>
    </recommendedName>
</protein>
<dbReference type="EMBL" id="OX336137">
    <property type="protein sequence ID" value="CAI2717327.1"/>
    <property type="molecule type" value="Genomic_DNA"/>
</dbReference>
<dbReference type="SUPFAM" id="SSF53671">
    <property type="entry name" value="Aspartate/ornithine carbamoyltransferase"/>
    <property type="match status" value="1"/>
</dbReference>
<feature type="binding site" evidence="6">
    <location>
        <position position="296"/>
    </location>
    <ligand>
        <name>carbamoyl phosphate</name>
        <dbReference type="ChEBI" id="CHEBI:58228"/>
    </ligand>
</feature>
<dbReference type="GO" id="GO:0004585">
    <property type="term" value="F:ornithine carbamoyltransferase activity"/>
    <property type="evidence" value="ECO:0007669"/>
    <property type="project" value="UniProtKB-EC"/>
</dbReference>
<feature type="binding site" evidence="6">
    <location>
        <position position="164"/>
    </location>
    <ligand>
        <name>L-ornithine</name>
        <dbReference type="ChEBI" id="CHEBI:46911"/>
    </ligand>
</feature>
<comment type="caution">
    <text evidence="6">Lacks conserved residue(s) required for the propagation of feature annotation.</text>
</comment>
<feature type="domain" description="Aspartate/ornithine carbamoyltransferase Asp/Orn-binding" evidence="7">
    <location>
        <begin position="153"/>
        <end position="305"/>
    </location>
</feature>
<evidence type="ECO:0000256" key="6">
    <source>
        <dbReference type="HAMAP-Rule" id="MF_01109"/>
    </source>
</evidence>
<dbReference type="Gene3D" id="3.40.50.1370">
    <property type="entry name" value="Aspartate/ornithine carbamoyltransferase"/>
    <property type="match status" value="2"/>
</dbReference>
<dbReference type="InterPro" id="IPR006132">
    <property type="entry name" value="Asp/Orn_carbamoyltranf_P-bd"/>
</dbReference>
<comment type="similarity">
    <text evidence="2 6">Belongs to the aspartate/ornithine carbamoyltransferase superfamily. OTCase family.</text>
</comment>
<evidence type="ECO:0000313" key="9">
    <source>
        <dbReference type="EMBL" id="CAI2717327.1"/>
    </source>
</evidence>
<proteinExistence type="inferred from homology"/>
<evidence type="ECO:0000256" key="2">
    <source>
        <dbReference type="ARBA" id="ARBA00007805"/>
    </source>
</evidence>
<evidence type="ECO:0000256" key="1">
    <source>
        <dbReference type="ARBA" id="ARBA00004975"/>
    </source>
</evidence>
<feature type="binding site" evidence="6">
    <location>
        <begin position="55"/>
        <end position="58"/>
    </location>
    <ligand>
        <name>carbamoyl phosphate</name>
        <dbReference type="ChEBI" id="CHEBI:58228"/>
    </ligand>
</feature>
<feature type="binding site" evidence="6">
    <location>
        <begin position="133"/>
        <end position="136"/>
    </location>
    <ligand>
        <name>carbamoyl phosphate</name>
        <dbReference type="ChEBI" id="CHEBI:58228"/>
    </ligand>
</feature>
<dbReference type="PANTHER" id="PTHR45753:SF3">
    <property type="entry name" value="ORNITHINE TRANSCARBAMYLASE, MITOCHONDRIAL"/>
    <property type="match status" value="1"/>
</dbReference>
<keyword evidence="6" id="KW-0963">Cytoplasm</keyword>